<sequence>MIRKIQSVTKYFLVAICFLSLTVNAEKVDLKSSIVFERMKLLQGDWKKEGDTAGNFHIKFSQTAADSVLVENWLYKGKSHSLTIYHIDNSNLLATHYCPQGNQPRLQLTSSVESRPIEFSFKDATNLGDLEANHQHSLAFEWLENGKVIRTESYMENGELRPSSIRLVRK</sequence>
<accession>A0ABV4NJH0</accession>
<dbReference type="Proteomes" id="UP001569414">
    <property type="component" value="Unassembled WGS sequence"/>
</dbReference>
<reference evidence="1 2" key="1">
    <citation type="submission" date="2024-08" db="EMBL/GenBank/DDBJ databases">
        <authorList>
            <person name="Ishaq N."/>
        </authorList>
    </citation>
    <scope>NUCLEOTIDE SEQUENCE [LARGE SCALE GENOMIC DNA]</scope>
    <source>
        <strain evidence="1 2">JCM 30400</strain>
    </source>
</reference>
<protein>
    <submittedName>
        <fullName evidence="1">Uncharacterized protein</fullName>
    </submittedName>
</protein>
<keyword evidence="2" id="KW-1185">Reference proteome</keyword>
<evidence type="ECO:0000313" key="1">
    <source>
        <dbReference type="EMBL" id="MFA0789576.1"/>
    </source>
</evidence>
<dbReference type="RefSeq" id="WP_371842603.1">
    <property type="nucleotide sequence ID" value="NZ_JBGMEL010000002.1"/>
</dbReference>
<organism evidence="1 2">
    <name type="scientific">Microbulbifer echini</name>
    <dbReference type="NCBI Taxonomy" id="1529067"/>
    <lineage>
        <taxon>Bacteria</taxon>
        <taxon>Pseudomonadati</taxon>
        <taxon>Pseudomonadota</taxon>
        <taxon>Gammaproteobacteria</taxon>
        <taxon>Cellvibrionales</taxon>
        <taxon>Microbulbiferaceae</taxon>
        <taxon>Microbulbifer</taxon>
    </lineage>
</organism>
<name>A0ABV4NJH0_9GAMM</name>
<comment type="caution">
    <text evidence="1">The sequence shown here is derived from an EMBL/GenBank/DDBJ whole genome shotgun (WGS) entry which is preliminary data.</text>
</comment>
<gene>
    <name evidence="1" type="ORF">ACCI51_03395</name>
</gene>
<dbReference type="EMBL" id="JBGMEL010000002">
    <property type="protein sequence ID" value="MFA0789576.1"/>
    <property type="molecule type" value="Genomic_DNA"/>
</dbReference>
<proteinExistence type="predicted"/>
<evidence type="ECO:0000313" key="2">
    <source>
        <dbReference type="Proteomes" id="UP001569414"/>
    </source>
</evidence>